<organism evidence="2 3">
    <name type="scientific">Bradyrhizobium ivorense</name>
    <dbReference type="NCBI Taxonomy" id="2511166"/>
    <lineage>
        <taxon>Bacteria</taxon>
        <taxon>Pseudomonadati</taxon>
        <taxon>Pseudomonadota</taxon>
        <taxon>Alphaproteobacteria</taxon>
        <taxon>Hyphomicrobiales</taxon>
        <taxon>Nitrobacteraceae</taxon>
        <taxon>Bradyrhizobium</taxon>
    </lineage>
</organism>
<gene>
    <name evidence="2" type="ORF">CI1B_23210</name>
</gene>
<evidence type="ECO:0000256" key="1">
    <source>
        <dbReference type="SAM" id="MobiDB-lite"/>
    </source>
</evidence>
<dbReference type="EMBL" id="CAADFC020000008">
    <property type="protein sequence ID" value="VIO68714.1"/>
    <property type="molecule type" value="Genomic_DNA"/>
</dbReference>
<dbReference type="Proteomes" id="UP000328092">
    <property type="component" value="Unassembled WGS sequence"/>
</dbReference>
<protein>
    <submittedName>
        <fullName evidence="2">Uncharacterized protein</fullName>
    </submittedName>
</protein>
<evidence type="ECO:0000313" key="3">
    <source>
        <dbReference type="Proteomes" id="UP000328092"/>
    </source>
</evidence>
<proteinExistence type="predicted"/>
<sequence length="51" mass="5816">MTDNSLARRRVLPEIVETTICEWLWSGANSPRKESDPMARKGELSADLIRD</sequence>
<accession>A0A508T4Q8</accession>
<name>A0A508T4Q8_9BRAD</name>
<keyword evidence="3" id="KW-1185">Reference proteome</keyword>
<feature type="region of interest" description="Disordered" evidence="1">
    <location>
        <begin position="27"/>
        <end position="51"/>
    </location>
</feature>
<evidence type="ECO:0000313" key="2">
    <source>
        <dbReference type="EMBL" id="VIO68714.1"/>
    </source>
</evidence>
<comment type="caution">
    <text evidence="2">The sequence shown here is derived from an EMBL/GenBank/DDBJ whole genome shotgun (WGS) entry which is preliminary data.</text>
</comment>
<reference evidence="2" key="1">
    <citation type="submission" date="2019-02" db="EMBL/GenBank/DDBJ databases">
        <authorList>
            <person name="Pothier F.J."/>
        </authorList>
    </citation>
    <scope>NUCLEOTIDE SEQUENCE</scope>
    <source>
        <strain evidence="2">CI-1B</strain>
    </source>
</reference>
<dbReference type="AlphaFoldDB" id="A0A508T4Q8"/>
<feature type="compositionally biased region" description="Basic and acidic residues" evidence="1">
    <location>
        <begin position="31"/>
        <end position="51"/>
    </location>
</feature>